<accession>A0A375ISP2</accession>
<evidence type="ECO:0000313" key="1">
    <source>
        <dbReference type="EMBL" id="SPK77131.1"/>
    </source>
</evidence>
<keyword evidence="1" id="KW-0614">Plasmid</keyword>
<dbReference type="Proteomes" id="UP000255505">
    <property type="component" value="Plasmid III"/>
</dbReference>
<protein>
    <recommendedName>
        <fullName evidence="3">Phosphate ABC transporter substrate-binding protein</fullName>
    </recommendedName>
</protein>
<dbReference type="Gene3D" id="3.40.190.10">
    <property type="entry name" value="Periplasmic binding protein-like II"/>
    <property type="match status" value="1"/>
</dbReference>
<dbReference type="SUPFAM" id="SSF53850">
    <property type="entry name" value="Periplasmic binding protein-like II"/>
    <property type="match status" value="1"/>
</dbReference>
<geneLocation type="plasmid" evidence="1">
    <name>III</name>
</geneLocation>
<evidence type="ECO:0008006" key="3">
    <source>
        <dbReference type="Google" id="ProtNLM"/>
    </source>
</evidence>
<proteinExistence type="predicted"/>
<dbReference type="AlphaFoldDB" id="A0A375ISP2"/>
<dbReference type="PANTHER" id="PTHR35841:SF1">
    <property type="entry name" value="PHOSPHONATES-BINDING PERIPLASMIC PROTEIN"/>
    <property type="match status" value="1"/>
</dbReference>
<dbReference type="Pfam" id="PF12974">
    <property type="entry name" value="Phosphonate-bd"/>
    <property type="match status" value="1"/>
</dbReference>
<name>A0A375ISP2_9BURK</name>
<evidence type="ECO:0000313" key="2">
    <source>
        <dbReference type="Proteomes" id="UP000255505"/>
    </source>
</evidence>
<reference evidence="1 2" key="1">
    <citation type="submission" date="2018-01" db="EMBL/GenBank/DDBJ databases">
        <authorList>
            <person name="Gaut B.S."/>
            <person name="Morton B.R."/>
            <person name="Clegg M.T."/>
            <person name="Duvall M.R."/>
        </authorList>
    </citation>
    <scope>NUCLEOTIDE SEQUENCE [LARGE SCALE GENOMIC DNA]</scope>
    <source>
        <strain evidence="1">Cupriavidus taiwanensis LMG 19425</strain>
        <plasmid evidence="2">Plasmid iii</plasmid>
    </source>
</reference>
<sequence length="210" mass="22131">MVALPCPAPMAERKQWVAALPMYNVSASLRSDWTTLVGLVADGLARADSPLALTAVDPGEGPDALHAFWRRDDVLLSQTCGYPLMHGLARHVRLIGTPQFVLPGCERETYRSAIVVRAWDGPATLSACRGARAACNGPDSHSGMNALRHAVAPLARAHRFFGAVVQTGSHLASLAAVGDGHADVAAIDCVTLAYAAEHWPALVAGVRQIA</sequence>
<organism evidence="1 2">
    <name type="scientific">Cupriavidus taiwanensis</name>
    <dbReference type="NCBI Taxonomy" id="164546"/>
    <lineage>
        <taxon>Bacteria</taxon>
        <taxon>Pseudomonadati</taxon>
        <taxon>Pseudomonadota</taxon>
        <taxon>Betaproteobacteria</taxon>
        <taxon>Burkholderiales</taxon>
        <taxon>Burkholderiaceae</taxon>
        <taxon>Cupriavidus</taxon>
    </lineage>
</organism>
<dbReference type="PANTHER" id="PTHR35841">
    <property type="entry name" value="PHOSPHONATES-BINDING PERIPLASMIC PROTEIN"/>
    <property type="match status" value="1"/>
</dbReference>
<dbReference type="EMBL" id="LT991978">
    <property type="protein sequence ID" value="SPK77131.1"/>
    <property type="molecule type" value="Genomic_DNA"/>
</dbReference>
<gene>
    <name evidence="1" type="ORF">CT19425_P20103</name>
</gene>